<dbReference type="PANTHER" id="PTHR32089:SF112">
    <property type="entry name" value="LYSOZYME-LIKE PROTEIN-RELATED"/>
    <property type="match status" value="1"/>
</dbReference>
<sequence>MKIAIIGAGNGGTKLLNFFMNNESSEVIQIIDQNFDSPGIKTAKENHIQCSTDINDVNEKVDLIVEATGSSFVAEKLFELYGHSKKIISSELAAIIMGVIDEQVQNTNKLSEQLEIIQNTSTSLEDQMNNLNDFSSSLNNISKKLVISSNEYKKYIEQTDTTIKAVNKITQQIKILGLNANIEAARAGEHGRGFAVVATEVQKLSNITSDFAMEISKLLESMGVENTKISDEIESLGKVTIKQTETSEALTHVVETLKSELIV</sequence>
<feature type="domain" description="Methyl-accepting transducer" evidence="3">
    <location>
        <begin position="100"/>
        <end position="263"/>
    </location>
</feature>
<evidence type="ECO:0000259" key="3">
    <source>
        <dbReference type="PROSITE" id="PS50111"/>
    </source>
</evidence>
<accession>A0AAU9E7B0</accession>
<dbReference type="EMBL" id="AP028654">
    <property type="protein sequence ID" value="BEP30383.1"/>
    <property type="molecule type" value="Genomic_DNA"/>
</dbReference>
<dbReference type="SUPFAM" id="SSF58104">
    <property type="entry name" value="Methyl-accepting chemotaxis protein (MCP) signaling domain"/>
    <property type="match status" value="1"/>
</dbReference>
<dbReference type="InterPro" id="IPR036291">
    <property type="entry name" value="NAD(P)-bd_dom_sf"/>
</dbReference>
<dbReference type="Gene3D" id="3.40.50.720">
    <property type="entry name" value="NAD(P)-binding Rossmann-like Domain"/>
    <property type="match status" value="1"/>
</dbReference>
<dbReference type="PANTHER" id="PTHR32089">
    <property type="entry name" value="METHYL-ACCEPTING CHEMOTAXIS PROTEIN MCPB"/>
    <property type="match status" value="1"/>
</dbReference>
<dbReference type="GO" id="GO:0016020">
    <property type="term" value="C:membrane"/>
    <property type="evidence" value="ECO:0007669"/>
    <property type="project" value="InterPro"/>
</dbReference>
<protein>
    <submittedName>
        <fullName evidence="4">Methyl-accepting chemotaxis protein</fullName>
    </submittedName>
</protein>
<proteinExistence type="predicted"/>
<gene>
    <name evidence="4" type="ORF">HLPR_27140</name>
</gene>
<dbReference type="AlphaFoldDB" id="A0AAU9E7B0"/>
<organism evidence="4 5">
    <name type="scientific">Helicovermis profundi</name>
    <dbReference type="NCBI Taxonomy" id="3065157"/>
    <lineage>
        <taxon>Bacteria</taxon>
        <taxon>Bacillati</taxon>
        <taxon>Bacillota</taxon>
        <taxon>Clostridia</taxon>
        <taxon>Helicovermis</taxon>
    </lineage>
</organism>
<evidence type="ECO:0000256" key="1">
    <source>
        <dbReference type="ARBA" id="ARBA00023224"/>
    </source>
</evidence>
<dbReference type="SUPFAM" id="SSF51735">
    <property type="entry name" value="NAD(P)-binding Rossmann-fold domains"/>
    <property type="match status" value="1"/>
</dbReference>
<reference evidence="4 5" key="1">
    <citation type="submission" date="2023-08" db="EMBL/GenBank/DDBJ databases">
        <title>Helicovermis profunda gen. nov., sp. nov., a novel mesophilic, fermentative bacterium within the Bacillota from a deep-sea hydrothermal vent chimney.</title>
        <authorList>
            <person name="Miyazaki U."/>
            <person name="Mizutani D."/>
            <person name="Hashimoto Y."/>
            <person name="Tame A."/>
            <person name="Sawayama S."/>
            <person name="Miyazaki J."/>
            <person name="Takai K."/>
            <person name="Nakagawa S."/>
        </authorList>
    </citation>
    <scope>NUCLEOTIDE SEQUENCE [LARGE SCALE GENOMIC DNA]</scope>
    <source>
        <strain evidence="4 5">S502</strain>
    </source>
</reference>
<dbReference type="GO" id="GO:0007165">
    <property type="term" value="P:signal transduction"/>
    <property type="evidence" value="ECO:0007669"/>
    <property type="project" value="UniProtKB-KW"/>
</dbReference>
<dbReference type="Pfam" id="PF00015">
    <property type="entry name" value="MCPsignal"/>
    <property type="match status" value="1"/>
</dbReference>
<keyword evidence="1 2" id="KW-0807">Transducer</keyword>
<dbReference type="Proteomes" id="UP001321786">
    <property type="component" value="Chromosome"/>
</dbReference>
<dbReference type="InterPro" id="IPR004089">
    <property type="entry name" value="MCPsignal_dom"/>
</dbReference>
<evidence type="ECO:0000313" key="5">
    <source>
        <dbReference type="Proteomes" id="UP001321786"/>
    </source>
</evidence>
<dbReference type="Gene3D" id="6.10.250.3200">
    <property type="match status" value="1"/>
</dbReference>
<evidence type="ECO:0000256" key="2">
    <source>
        <dbReference type="PROSITE-ProRule" id="PRU00284"/>
    </source>
</evidence>
<keyword evidence="5" id="KW-1185">Reference proteome</keyword>
<dbReference type="PROSITE" id="PS50111">
    <property type="entry name" value="CHEMOTAXIS_TRANSDUC_2"/>
    <property type="match status" value="1"/>
</dbReference>
<dbReference type="RefSeq" id="WP_338535972.1">
    <property type="nucleotide sequence ID" value="NZ_AP028654.1"/>
</dbReference>
<evidence type="ECO:0000313" key="4">
    <source>
        <dbReference type="EMBL" id="BEP30383.1"/>
    </source>
</evidence>
<name>A0AAU9E7B0_9FIRM</name>
<dbReference type="KEGG" id="hprf:HLPR_27140"/>